<evidence type="ECO:0000256" key="1">
    <source>
        <dbReference type="SAM" id="Phobius"/>
    </source>
</evidence>
<reference evidence="2 3" key="1">
    <citation type="submission" date="2018-11" db="EMBL/GenBank/DDBJ databases">
        <title>Flavobacterium sp. nov., YIM 102701-2 draft genome.</title>
        <authorList>
            <person name="Li G."/>
            <person name="Jiang Y."/>
        </authorList>
    </citation>
    <scope>NUCLEOTIDE SEQUENCE [LARGE SCALE GENOMIC DNA]</scope>
    <source>
        <strain evidence="2 3">YIM 102701-2</strain>
    </source>
</reference>
<dbReference type="EMBL" id="RQVQ01000042">
    <property type="protein sequence ID" value="RRJ88160.1"/>
    <property type="molecule type" value="Genomic_DNA"/>
</dbReference>
<name>A0A3P3VZL4_9FLAO</name>
<comment type="caution">
    <text evidence="2">The sequence shown here is derived from an EMBL/GenBank/DDBJ whole genome shotgun (WGS) entry which is preliminary data.</text>
</comment>
<dbReference type="OrthoDB" id="1364265at2"/>
<feature type="transmembrane region" description="Helical" evidence="1">
    <location>
        <begin position="43"/>
        <end position="63"/>
    </location>
</feature>
<sequence>MEKITSFKILKICLPLLITNLVILFVFYYFFGDSINFTEDFTFIIVLIILMIIPLVPQLFLVLNHFRKNRNVGLTIYQDYLLLKSNGEQIIISENTINSWELVGTSSKLKNSSIKFSLLDDLFYLKIGLKESNKEIILSSLLYSKIDNVFQQLFPNPRKEDRVKFFPIIK</sequence>
<keyword evidence="1" id="KW-1133">Transmembrane helix</keyword>
<dbReference type="AlphaFoldDB" id="A0A3P3VZL4"/>
<keyword evidence="1" id="KW-0812">Transmembrane</keyword>
<organism evidence="2 3">
    <name type="scientific">Paenimyroides tangerinum</name>
    <dbReference type="NCBI Taxonomy" id="2488728"/>
    <lineage>
        <taxon>Bacteria</taxon>
        <taxon>Pseudomonadati</taxon>
        <taxon>Bacteroidota</taxon>
        <taxon>Flavobacteriia</taxon>
        <taxon>Flavobacteriales</taxon>
        <taxon>Flavobacteriaceae</taxon>
        <taxon>Paenimyroides</taxon>
    </lineage>
</organism>
<proteinExistence type="predicted"/>
<dbReference type="RefSeq" id="WP_125019966.1">
    <property type="nucleotide sequence ID" value="NZ_RQVQ01000042.1"/>
</dbReference>
<dbReference type="Proteomes" id="UP000275719">
    <property type="component" value="Unassembled WGS sequence"/>
</dbReference>
<feature type="transmembrane region" description="Helical" evidence="1">
    <location>
        <begin position="12"/>
        <end position="31"/>
    </location>
</feature>
<gene>
    <name evidence="2" type="ORF">EG240_13920</name>
</gene>
<evidence type="ECO:0000313" key="2">
    <source>
        <dbReference type="EMBL" id="RRJ88160.1"/>
    </source>
</evidence>
<accession>A0A3P3VZL4</accession>
<protein>
    <submittedName>
        <fullName evidence="2">Uncharacterized protein</fullName>
    </submittedName>
</protein>
<keyword evidence="3" id="KW-1185">Reference proteome</keyword>
<keyword evidence="1" id="KW-0472">Membrane</keyword>
<evidence type="ECO:0000313" key="3">
    <source>
        <dbReference type="Proteomes" id="UP000275719"/>
    </source>
</evidence>